<dbReference type="RefSeq" id="XP_027608104.1">
    <property type="nucleotide sequence ID" value="XM_027752303.1"/>
</dbReference>
<accession>A0A401G4U4</accession>
<dbReference type="SUPFAM" id="SSF50494">
    <property type="entry name" value="Trypsin-like serine proteases"/>
    <property type="match status" value="1"/>
</dbReference>
<evidence type="ECO:0000313" key="2">
    <source>
        <dbReference type="Proteomes" id="UP000287166"/>
    </source>
</evidence>
<dbReference type="Proteomes" id="UP000287166">
    <property type="component" value="Unassembled WGS sequence"/>
</dbReference>
<gene>
    <name evidence="1" type="ORF">SCP_0100630</name>
</gene>
<evidence type="ECO:0008006" key="3">
    <source>
        <dbReference type="Google" id="ProtNLM"/>
    </source>
</evidence>
<reference evidence="1 2" key="1">
    <citation type="journal article" date="2018" name="Sci. Rep.">
        <title>Genome sequence of the cauliflower mushroom Sparassis crispa (Hanabiratake) and its association with beneficial usage.</title>
        <authorList>
            <person name="Kiyama R."/>
            <person name="Furutani Y."/>
            <person name="Kawaguchi K."/>
            <person name="Nakanishi T."/>
        </authorList>
    </citation>
    <scope>NUCLEOTIDE SEQUENCE [LARGE SCALE GENOMIC DNA]</scope>
</reference>
<dbReference type="InParanoid" id="A0A401G4U4"/>
<keyword evidence="2" id="KW-1185">Reference proteome</keyword>
<dbReference type="InterPro" id="IPR009003">
    <property type="entry name" value="Peptidase_S1_PA"/>
</dbReference>
<evidence type="ECO:0000313" key="1">
    <source>
        <dbReference type="EMBL" id="GBE77191.1"/>
    </source>
</evidence>
<dbReference type="EMBL" id="BFAD01000001">
    <property type="protein sequence ID" value="GBE77191.1"/>
    <property type="molecule type" value="Genomic_DNA"/>
</dbReference>
<proteinExistence type="predicted"/>
<sequence>MATTNDPNSFPTIRASLSAVPTAPYPPSPVEAKYFYYDIPSQPPLVARSSANIWVKPTGPEAYFDPKESSPIVRMGYAGESSPPVIIWIGVVPGSLSAEDGIEVTTHCKSILSAHDIDDVHIEICKSEVICSAGPKMYNANWVQTHTLHPLGVQIVNHGGTDRGLPDLSERVQTNRTRLLTNKVCFRAHRLDPDIGAGASDQRGLRGYAIVEALGLDRQRRVWSSWNCSRDSVAGQAGANSGKRVGVTLGKENTKGEIEIGEAAKEKRNSLDERVERLVPTSNATARAREPFSTALGLPICAEVTPSIEGTGGFFISDPRKPGKIYLVTARHVVFHTDKGSNELYQHRDSSQRRRNVLLFGDAAIEKHITAIESEIGSKHIIIKQLERRLEIAEQLDEEDAEAERNQVLPQLEEARKAIGALEKFLADDSRDWKKRENRVLGYIVLSPPIGLDVGEEGFTEDWAVIEIDDSKVDLTNFVGNVIDLGTTIPVDKFTAWMIPHSANPPSFEYPGSRLLESYGTISDEEMWKSSPKTLDHDNDPCIMVIKRGYASDLTVGRLNAIRSFTRVYFKGQPGQMSKEVAVLPRNYKSGAFSRPCDSGSAVVDGKGRFAGLLTGGAGVTEESDCTYLTSINFLLKRMLEHGLKANLSPSLNA</sequence>
<dbReference type="AlphaFoldDB" id="A0A401G4U4"/>
<dbReference type="STRING" id="139825.A0A401G4U4"/>
<name>A0A401G4U4_9APHY</name>
<organism evidence="1 2">
    <name type="scientific">Sparassis crispa</name>
    <dbReference type="NCBI Taxonomy" id="139825"/>
    <lineage>
        <taxon>Eukaryota</taxon>
        <taxon>Fungi</taxon>
        <taxon>Dikarya</taxon>
        <taxon>Basidiomycota</taxon>
        <taxon>Agaricomycotina</taxon>
        <taxon>Agaricomycetes</taxon>
        <taxon>Polyporales</taxon>
        <taxon>Sparassidaceae</taxon>
        <taxon>Sparassis</taxon>
    </lineage>
</organism>
<dbReference type="GeneID" id="38774108"/>
<comment type="caution">
    <text evidence="1">The sequence shown here is derived from an EMBL/GenBank/DDBJ whole genome shotgun (WGS) entry which is preliminary data.</text>
</comment>
<dbReference type="OrthoDB" id="5424209at2759"/>
<protein>
    <recommendedName>
        <fullName evidence="3">Peptidase S1 domain-containing protein</fullName>
    </recommendedName>
</protein>